<gene>
    <name evidence="1" type="ORF">QTP70_000482</name>
</gene>
<evidence type="ECO:0000313" key="2">
    <source>
        <dbReference type="Proteomes" id="UP001274896"/>
    </source>
</evidence>
<sequence>MCFATIRENYDQQRGSGRNLNSTQISSLIVRYCKILFGRDLVWFASYLDGAHTRYHSFCSDLIMSGGHFILDDSSSAETQSQQN</sequence>
<proteinExistence type="predicted"/>
<dbReference type="Proteomes" id="UP001274896">
    <property type="component" value="Unassembled WGS sequence"/>
</dbReference>
<dbReference type="AlphaFoldDB" id="A0AAE0UWV6"/>
<dbReference type="EMBL" id="JAUCMX010000015">
    <property type="protein sequence ID" value="KAK3521194.1"/>
    <property type="molecule type" value="Genomic_DNA"/>
</dbReference>
<accession>A0AAE0UWV6</accession>
<organism evidence="1 2">
    <name type="scientific">Hemibagrus guttatus</name>
    <dbReference type="NCBI Taxonomy" id="175788"/>
    <lineage>
        <taxon>Eukaryota</taxon>
        <taxon>Metazoa</taxon>
        <taxon>Chordata</taxon>
        <taxon>Craniata</taxon>
        <taxon>Vertebrata</taxon>
        <taxon>Euteleostomi</taxon>
        <taxon>Actinopterygii</taxon>
        <taxon>Neopterygii</taxon>
        <taxon>Teleostei</taxon>
        <taxon>Ostariophysi</taxon>
        <taxon>Siluriformes</taxon>
        <taxon>Bagridae</taxon>
        <taxon>Hemibagrus</taxon>
    </lineage>
</organism>
<reference evidence="1" key="1">
    <citation type="submission" date="2023-06" db="EMBL/GenBank/DDBJ databases">
        <title>Male Hemibagrus guttatus genome.</title>
        <authorList>
            <person name="Bian C."/>
        </authorList>
    </citation>
    <scope>NUCLEOTIDE SEQUENCE</scope>
    <source>
        <strain evidence="1">Male_cb2023</strain>
        <tissue evidence="1">Muscle</tissue>
    </source>
</reference>
<name>A0AAE0UWV6_9TELE</name>
<comment type="caution">
    <text evidence="1">The sequence shown here is derived from an EMBL/GenBank/DDBJ whole genome shotgun (WGS) entry which is preliminary data.</text>
</comment>
<protein>
    <submittedName>
        <fullName evidence="1">Uncharacterized protein</fullName>
    </submittedName>
</protein>
<evidence type="ECO:0000313" key="1">
    <source>
        <dbReference type="EMBL" id="KAK3521194.1"/>
    </source>
</evidence>
<keyword evidence="2" id="KW-1185">Reference proteome</keyword>